<feature type="transmembrane region" description="Helical" evidence="1">
    <location>
        <begin position="21"/>
        <end position="41"/>
    </location>
</feature>
<keyword evidence="3" id="KW-1185">Reference proteome</keyword>
<keyword evidence="1" id="KW-1133">Transmembrane helix</keyword>
<reference evidence="2 3" key="1">
    <citation type="journal article" date="2018" name="Sci. Rep.">
        <title>Genomic signatures of local adaptation to the degree of environmental predictability in rotifers.</title>
        <authorList>
            <person name="Franch-Gras L."/>
            <person name="Hahn C."/>
            <person name="Garcia-Roger E.M."/>
            <person name="Carmona M.J."/>
            <person name="Serra M."/>
            <person name="Gomez A."/>
        </authorList>
    </citation>
    <scope>NUCLEOTIDE SEQUENCE [LARGE SCALE GENOMIC DNA]</scope>
    <source>
        <strain evidence="2">HYR1</strain>
    </source>
</reference>
<dbReference type="EMBL" id="REGN01000792">
    <property type="protein sequence ID" value="RNA39084.1"/>
    <property type="molecule type" value="Genomic_DNA"/>
</dbReference>
<comment type="caution">
    <text evidence="2">The sequence shown here is derived from an EMBL/GenBank/DDBJ whole genome shotgun (WGS) entry which is preliminary data.</text>
</comment>
<protein>
    <submittedName>
        <fullName evidence="2">Uncharacterized protein</fullName>
    </submittedName>
</protein>
<name>A0A3M7STE0_BRAPC</name>
<evidence type="ECO:0000313" key="3">
    <source>
        <dbReference type="Proteomes" id="UP000276133"/>
    </source>
</evidence>
<dbReference type="AlphaFoldDB" id="A0A3M7STE0"/>
<evidence type="ECO:0000313" key="2">
    <source>
        <dbReference type="EMBL" id="RNA39084.1"/>
    </source>
</evidence>
<evidence type="ECO:0000256" key="1">
    <source>
        <dbReference type="SAM" id="Phobius"/>
    </source>
</evidence>
<keyword evidence="1" id="KW-0812">Transmembrane</keyword>
<accession>A0A3M7STE0</accession>
<dbReference type="Proteomes" id="UP000276133">
    <property type="component" value="Unassembled WGS sequence"/>
</dbReference>
<organism evidence="2 3">
    <name type="scientific">Brachionus plicatilis</name>
    <name type="common">Marine rotifer</name>
    <name type="synonym">Brachionus muelleri</name>
    <dbReference type="NCBI Taxonomy" id="10195"/>
    <lineage>
        <taxon>Eukaryota</taxon>
        <taxon>Metazoa</taxon>
        <taxon>Spiralia</taxon>
        <taxon>Gnathifera</taxon>
        <taxon>Rotifera</taxon>
        <taxon>Eurotatoria</taxon>
        <taxon>Monogononta</taxon>
        <taxon>Pseudotrocha</taxon>
        <taxon>Ploima</taxon>
        <taxon>Brachionidae</taxon>
        <taxon>Brachionus</taxon>
    </lineage>
</organism>
<keyword evidence="1" id="KW-0472">Membrane</keyword>
<proteinExistence type="predicted"/>
<sequence length="61" mass="7160">MQNQIKKYMVLKRLNLVGIKFLSADTFCRTIFGLIIFVFVLCSKIHNAAKCWMNFLLINFT</sequence>
<gene>
    <name evidence="2" type="ORF">BpHYR1_012781</name>
</gene>